<name>A0A316V6V4_9BASI</name>
<dbReference type="Proteomes" id="UP000245771">
    <property type="component" value="Unassembled WGS sequence"/>
</dbReference>
<dbReference type="STRING" id="1280837.A0A316V6V4"/>
<evidence type="ECO:0000313" key="1">
    <source>
        <dbReference type="EMBL" id="PWN33256.1"/>
    </source>
</evidence>
<proteinExistence type="predicted"/>
<evidence type="ECO:0008006" key="3">
    <source>
        <dbReference type="Google" id="ProtNLM"/>
    </source>
</evidence>
<keyword evidence="2" id="KW-1185">Reference proteome</keyword>
<dbReference type="SUPFAM" id="SSF52833">
    <property type="entry name" value="Thioredoxin-like"/>
    <property type="match status" value="1"/>
</dbReference>
<protein>
    <recommendedName>
        <fullName evidence="3">AhpC-TSA-domain-containing protein</fullName>
    </recommendedName>
</protein>
<dbReference type="Pfam" id="PF13911">
    <property type="entry name" value="AhpC-TSA_2"/>
    <property type="match status" value="1"/>
</dbReference>
<dbReference type="InterPro" id="IPR036249">
    <property type="entry name" value="Thioredoxin-like_sf"/>
</dbReference>
<accession>A0A316V6V4</accession>
<evidence type="ECO:0000313" key="2">
    <source>
        <dbReference type="Proteomes" id="UP000245771"/>
    </source>
</evidence>
<dbReference type="OrthoDB" id="40334at2759"/>
<dbReference type="InParanoid" id="A0A316V6V4"/>
<dbReference type="AlphaFoldDB" id="A0A316V6V4"/>
<organism evidence="1 2">
    <name type="scientific">Meira miltonrushii</name>
    <dbReference type="NCBI Taxonomy" id="1280837"/>
    <lineage>
        <taxon>Eukaryota</taxon>
        <taxon>Fungi</taxon>
        <taxon>Dikarya</taxon>
        <taxon>Basidiomycota</taxon>
        <taxon>Ustilaginomycotina</taxon>
        <taxon>Exobasidiomycetes</taxon>
        <taxon>Exobasidiales</taxon>
        <taxon>Brachybasidiaceae</taxon>
        <taxon>Meira</taxon>
    </lineage>
</organism>
<sequence length="207" mass="22970">MGLFSNPPPINDDLPSDESVQKTLELRVQDGAGVPHALGSLLKGNERTILVFIRHHHCGACMSYVTTLSENETFKQTTEQSKTKVIVIGHGSFEGIEWYKKNAESSFEMYVDESKKVHEALGFNNRYLGKPQDAKPDYFKGKSMGQVTMVSVKRALFSGGLALKGGDIALLGGEMVLDKDLHCLFVHRMRDTQDHTPADKLAEYVIV</sequence>
<dbReference type="RefSeq" id="XP_025353558.1">
    <property type="nucleotide sequence ID" value="XM_025500453.1"/>
</dbReference>
<dbReference type="EMBL" id="KZ819604">
    <property type="protein sequence ID" value="PWN33256.1"/>
    <property type="molecule type" value="Genomic_DNA"/>
</dbReference>
<dbReference type="Gene3D" id="3.40.30.10">
    <property type="entry name" value="Glutaredoxin"/>
    <property type="match status" value="1"/>
</dbReference>
<dbReference type="InterPro" id="IPR032801">
    <property type="entry name" value="PXL2A/B/C"/>
</dbReference>
<dbReference type="PANTHER" id="PTHR28630:SF3">
    <property type="entry name" value="PEROXIREDOXIN-LIKE 2C"/>
    <property type="match status" value="1"/>
</dbReference>
<gene>
    <name evidence="1" type="ORF">FA14DRAFT_173074</name>
</gene>
<reference evidence="1 2" key="1">
    <citation type="journal article" date="2018" name="Mol. Biol. Evol.">
        <title>Broad Genomic Sampling Reveals a Smut Pathogenic Ancestry of the Fungal Clade Ustilaginomycotina.</title>
        <authorList>
            <person name="Kijpornyongpan T."/>
            <person name="Mondo S.J."/>
            <person name="Barry K."/>
            <person name="Sandor L."/>
            <person name="Lee J."/>
            <person name="Lipzen A."/>
            <person name="Pangilinan J."/>
            <person name="LaButti K."/>
            <person name="Hainaut M."/>
            <person name="Henrissat B."/>
            <person name="Grigoriev I.V."/>
            <person name="Spatafora J.W."/>
            <person name="Aime M.C."/>
        </authorList>
    </citation>
    <scope>NUCLEOTIDE SEQUENCE [LARGE SCALE GENOMIC DNA]</scope>
    <source>
        <strain evidence="1 2">MCA 3882</strain>
    </source>
</reference>
<dbReference type="GeneID" id="37022234"/>
<dbReference type="PANTHER" id="PTHR28630">
    <property type="match status" value="1"/>
</dbReference>